<comment type="caution">
    <text evidence="3">The sequence shown here is derived from an EMBL/GenBank/DDBJ whole genome shotgun (WGS) entry which is preliminary data.</text>
</comment>
<dbReference type="Pfam" id="PF04909">
    <property type="entry name" value="Amidohydro_2"/>
    <property type="match status" value="1"/>
</dbReference>
<accession>A0A2A2M971</accession>
<gene>
    <name evidence="3" type="ORF">CJD50_17135</name>
</gene>
<name>A0A2A2M971_9GAMM</name>
<dbReference type="RefSeq" id="WP_048797503.1">
    <property type="nucleotide sequence ID" value="NZ_CALECD010000041.1"/>
</dbReference>
<dbReference type="InterPro" id="IPR052350">
    <property type="entry name" value="Metallo-dep_Lactonases"/>
</dbReference>
<evidence type="ECO:0000313" key="4">
    <source>
        <dbReference type="Proteomes" id="UP000218796"/>
    </source>
</evidence>
<dbReference type="Proteomes" id="UP000218796">
    <property type="component" value="Unassembled WGS sequence"/>
</dbReference>
<sequence length="284" mass="32446">MKIIDTHNHLWVCEGEHFEWITADLEAIRRDFTIEDLLDVLEGHQVEGAILVQAVPQLEESEWLLRIAADTPQIKGVVGWADMTKGQRVGSDLDRLISQSNKLKGIRYMSQGLPAEHLIDPDFIDGVRCVGERGLVYELLITPSQLACVAQLISQCPDTTFVIEHCAKPIIRECLIEEWQEGIRFIGQRYSNVYCKLSGIATEANYGCWKDQDQAYKDLEPYIDAVFNAFGDRRVMFGSDWPVSLLALHYADIVSLCQRYLKSHPHYSMEQFYHAVAEHVYSLK</sequence>
<dbReference type="InterPro" id="IPR032466">
    <property type="entry name" value="Metal_Hydrolase"/>
</dbReference>
<dbReference type="OrthoDB" id="9787654at2"/>
<keyword evidence="4" id="KW-1185">Reference proteome</keyword>
<evidence type="ECO:0000313" key="3">
    <source>
        <dbReference type="EMBL" id="PAV95173.1"/>
    </source>
</evidence>
<dbReference type="AlphaFoldDB" id="A0A2A2M971"/>
<dbReference type="Gene3D" id="3.20.20.140">
    <property type="entry name" value="Metal-dependent hydrolases"/>
    <property type="match status" value="1"/>
</dbReference>
<dbReference type="PANTHER" id="PTHR43569">
    <property type="entry name" value="AMIDOHYDROLASE"/>
    <property type="match status" value="1"/>
</dbReference>
<feature type="domain" description="Amidohydrolase-related" evidence="2">
    <location>
        <begin position="4"/>
        <end position="262"/>
    </location>
</feature>
<protein>
    <recommendedName>
        <fullName evidence="2">Amidohydrolase-related domain-containing protein</fullName>
    </recommendedName>
</protein>
<dbReference type="GO" id="GO:0016787">
    <property type="term" value="F:hydrolase activity"/>
    <property type="evidence" value="ECO:0007669"/>
    <property type="project" value="InterPro"/>
</dbReference>
<dbReference type="SUPFAM" id="SSF51556">
    <property type="entry name" value="Metallo-dependent hydrolases"/>
    <property type="match status" value="1"/>
</dbReference>
<proteinExistence type="inferred from homology"/>
<dbReference type="InterPro" id="IPR006680">
    <property type="entry name" value="Amidohydro-rel"/>
</dbReference>
<organism evidence="3 4">
    <name type="scientific">Hafnia paralvei</name>
    <dbReference type="NCBI Taxonomy" id="546367"/>
    <lineage>
        <taxon>Bacteria</taxon>
        <taxon>Pseudomonadati</taxon>
        <taxon>Pseudomonadota</taxon>
        <taxon>Gammaproteobacteria</taxon>
        <taxon>Enterobacterales</taxon>
        <taxon>Hafniaceae</taxon>
        <taxon>Hafnia</taxon>
    </lineage>
</organism>
<reference evidence="3 4" key="1">
    <citation type="submission" date="2017-08" db="EMBL/GenBank/DDBJ databases">
        <title>Draft Genome Sequence of Hafnia alvei CITHA-6 Isolated from Raw Bovine Milk.</title>
        <authorList>
            <person name="Culligan E.P."/>
            <person name="Mcsweeney A."/>
            <person name="O'Doherty C."/>
            <person name="Gleeson E."/>
            <person name="O'Riordan D."/>
            <person name="Sleator R.D."/>
        </authorList>
    </citation>
    <scope>NUCLEOTIDE SEQUENCE [LARGE SCALE GENOMIC DNA]</scope>
    <source>
        <strain evidence="3 4">CITHA-6</strain>
    </source>
</reference>
<evidence type="ECO:0000259" key="2">
    <source>
        <dbReference type="Pfam" id="PF04909"/>
    </source>
</evidence>
<evidence type="ECO:0000256" key="1">
    <source>
        <dbReference type="ARBA" id="ARBA00038310"/>
    </source>
</evidence>
<dbReference type="PANTHER" id="PTHR43569:SF2">
    <property type="entry name" value="AMIDOHYDROLASE-RELATED DOMAIN-CONTAINING PROTEIN"/>
    <property type="match status" value="1"/>
</dbReference>
<comment type="similarity">
    <text evidence="1">Belongs to the metallo-dependent hydrolases superfamily.</text>
</comment>
<dbReference type="EMBL" id="NQMS01000008">
    <property type="protein sequence ID" value="PAV95173.1"/>
    <property type="molecule type" value="Genomic_DNA"/>
</dbReference>